<evidence type="ECO:0000256" key="1">
    <source>
        <dbReference type="SAM" id="Phobius"/>
    </source>
</evidence>
<dbReference type="EMBL" id="NBTX02000004">
    <property type="protein sequence ID" value="PNL63285.1"/>
    <property type="molecule type" value="Genomic_DNA"/>
</dbReference>
<keyword evidence="1" id="KW-1133">Transmembrane helix</keyword>
<dbReference type="AlphaFoldDB" id="A0AAX0WYL0"/>
<comment type="caution">
    <text evidence="2">The sequence shown here is derived from an EMBL/GenBank/DDBJ whole genome shotgun (WGS) entry which is preliminary data.</text>
</comment>
<protein>
    <submittedName>
        <fullName evidence="2">Uncharacterized protein</fullName>
    </submittedName>
</protein>
<accession>A0AAX0WYL0</accession>
<gene>
    <name evidence="2" type="ORF">A6J39_019945</name>
</gene>
<organism evidence="2 3">
    <name type="scientific">Legionella anisa</name>
    <dbReference type="NCBI Taxonomy" id="28082"/>
    <lineage>
        <taxon>Bacteria</taxon>
        <taxon>Pseudomonadati</taxon>
        <taxon>Pseudomonadota</taxon>
        <taxon>Gammaproteobacteria</taxon>
        <taxon>Legionellales</taxon>
        <taxon>Legionellaceae</taxon>
        <taxon>Legionella</taxon>
    </lineage>
</organism>
<evidence type="ECO:0000313" key="2">
    <source>
        <dbReference type="EMBL" id="PNL63285.1"/>
    </source>
</evidence>
<keyword evidence="1" id="KW-0472">Membrane</keyword>
<name>A0AAX0WYL0_9GAMM</name>
<keyword evidence="3" id="KW-1185">Reference proteome</keyword>
<feature type="transmembrane region" description="Helical" evidence="1">
    <location>
        <begin position="20"/>
        <end position="38"/>
    </location>
</feature>
<sequence>MNIFFEQDGDSFDLSVRKNVLWALLFGCVRIGSALHFASLSQNGLIFRVPKRSIHKVCAHSSAENQDSLAKIVEM</sequence>
<dbReference type="Proteomes" id="UP000192511">
    <property type="component" value="Unassembled WGS sequence"/>
</dbReference>
<proteinExistence type="predicted"/>
<keyword evidence="1" id="KW-0812">Transmembrane</keyword>
<evidence type="ECO:0000313" key="3">
    <source>
        <dbReference type="Proteomes" id="UP000192511"/>
    </source>
</evidence>
<reference evidence="2" key="1">
    <citation type="submission" date="2017-12" db="EMBL/GenBank/DDBJ databases">
        <title>FDA dAtabase for Regulatory Grade micrObial Sequences (FDA-ARGOS): Supporting development and validation of Infectious Disease Dx tests.</title>
        <authorList>
            <person name="Kerrigan L."/>
            <person name="Tallon L.J."/>
            <person name="Sadzewicz L."/>
            <person name="Sengamalay N."/>
            <person name="Ott S."/>
            <person name="Godinez A."/>
            <person name="Nagaraj S."/>
            <person name="Vavikolanu K."/>
            <person name="Vyas G."/>
            <person name="Nadendla S."/>
            <person name="Aluvathingal J."/>
            <person name="Sichtig H."/>
        </authorList>
    </citation>
    <scope>NUCLEOTIDE SEQUENCE [LARGE SCALE GENOMIC DNA]</scope>
    <source>
        <strain evidence="2">FDAARGOS_200</strain>
    </source>
</reference>